<evidence type="ECO:0000256" key="3">
    <source>
        <dbReference type="ARBA" id="ARBA00022475"/>
    </source>
</evidence>
<dbReference type="InterPro" id="IPR050166">
    <property type="entry name" value="ABC_transporter_ATP-bind"/>
</dbReference>
<dbReference type="RefSeq" id="WP_161050444.1">
    <property type="nucleotide sequence ID" value="NZ_WWCR01000012.1"/>
</dbReference>
<evidence type="ECO:0000256" key="4">
    <source>
        <dbReference type="ARBA" id="ARBA00022741"/>
    </source>
</evidence>
<keyword evidence="3" id="KW-1003">Cell membrane</keyword>
<dbReference type="SMART" id="SM00382">
    <property type="entry name" value="AAA"/>
    <property type="match status" value="1"/>
</dbReference>
<dbReference type="PROSITE" id="PS00211">
    <property type="entry name" value="ABC_TRANSPORTER_1"/>
    <property type="match status" value="1"/>
</dbReference>
<gene>
    <name evidence="8" type="ORF">GTP56_13455</name>
</gene>
<dbReference type="Proteomes" id="UP000469734">
    <property type="component" value="Unassembled WGS sequence"/>
</dbReference>
<dbReference type="PROSITE" id="PS50893">
    <property type="entry name" value="ABC_TRANSPORTER_2"/>
    <property type="match status" value="1"/>
</dbReference>
<accession>A0A7X4H0R2</accession>
<organism evidence="8 9">
    <name type="scientific">Duganella margarita</name>
    <dbReference type="NCBI Taxonomy" id="2692170"/>
    <lineage>
        <taxon>Bacteria</taxon>
        <taxon>Pseudomonadati</taxon>
        <taxon>Pseudomonadota</taxon>
        <taxon>Betaproteobacteria</taxon>
        <taxon>Burkholderiales</taxon>
        <taxon>Oxalobacteraceae</taxon>
        <taxon>Telluria group</taxon>
        <taxon>Duganella</taxon>
    </lineage>
</organism>
<evidence type="ECO:0000313" key="8">
    <source>
        <dbReference type="EMBL" id="MYM73197.1"/>
    </source>
</evidence>
<dbReference type="InterPro" id="IPR027417">
    <property type="entry name" value="P-loop_NTPase"/>
</dbReference>
<dbReference type="InterPro" id="IPR003439">
    <property type="entry name" value="ABC_transporter-like_ATP-bd"/>
</dbReference>
<keyword evidence="2" id="KW-0813">Transport</keyword>
<evidence type="ECO:0000256" key="2">
    <source>
        <dbReference type="ARBA" id="ARBA00022448"/>
    </source>
</evidence>
<dbReference type="PANTHER" id="PTHR42788">
    <property type="entry name" value="TAURINE IMPORT ATP-BINDING PROTEIN-RELATED"/>
    <property type="match status" value="1"/>
</dbReference>
<keyword evidence="3" id="KW-0472">Membrane</keyword>
<sequence>MSRDGERATSGAAQAGEPSGGVRTTRDASADGWALRADGLTFAYAGGKPTFKDISLGVRPREIVALLGGSGCGKSTLLRVLAGLQPPSTGSVQFLDAPLTEPSPRSALVFQQASLLPWLNVTSNVGFGLDFARQPKIARAEHTQRVQDAIDAVGLSGSEKRYPAALSGGMAQRVALARALARQPALLFADEPFSALDAITRAEMQTLLVDVVHRWHTAVLLVTHDIDEAILVADRIVLMGGRPGAIVREWTVDLPRPRFAEGAAVAALRLDILAALQGQRTTATTTTESTI</sequence>
<dbReference type="Gene3D" id="3.40.50.300">
    <property type="entry name" value="P-loop containing nucleotide triphosphate hydrolases"/>
    <property type="match status" value="1"/>
</dbReference>
<dbReference type="Pfam" id="PF00005">
    <property type="entry name" value="ABC_tran"/>
    <property type="match status" value="1"/>
</dbReference>
<dbReference type="AlphaFoldDB" id="A0A7X4H0R2"/>
<dbReference type="PANTHER" id="PTHR42788:SF19">
    <property type="entry name" value="ALIPHATIC SULFONATES IMPORT ATP-BINDING PROTEIN SSUB 2"/>
    <property type="match status" value="1"/>
</dbReference>
<feature type="domain" description="ABC transporter" evidence="7">
    <location>
        <begin position="35"/>
        <end position="268"/>
    </location>
</feature>
<evidence type="ECO:0000259" key="7">
    <source>
        <dbReference type="PROSITE" id="PS50893"/>
    </source>
</evidence>
<dbReference type="GO" id="GO:0005524">
    <property type="term" value="F:ATP binding"/>
    <property type="evidence" value="ECO:0007669"/>
    <property type="project" value="UniProtKB-KW"/>
</dbReference>
<dbReference type="InterPro" id="IPR017871">
    <property type="entry name" value="ABC_transporter-like_CS"/>
</dbReference>
<dbReference type="CDD" id="cd03293">
    <property type="entry name" value="ABC_NrtD_SsuB_transporters"/>
    <property type="match status" value="1"/>
</dbReference>
<evidence type="ECO:0000313" key="9">
    <source>
        <dbReference type="Proteomes" id="UP000469734"/>
    </source>
</evidence>
<dbReference type="EMBL" id="WWCR01000012">
    <property type="protein sequence ID" value="MYM73197.1"/>
    <property type="molecule type" value="Genomic_DNA"/>
</dbReference>
<comment type="caution">
    <text evidence="8">The sequence shown here is derived from an EMBL/GenBank/DDBJ whole genome shotgun (WGS) entry which is preliminary data.</text>
</comment>
<dbReference type="GO" id="GO:0016887">
    <property type="term" value="F:ATP hydrolysis activity"/>
    <property type="evidence" value="ECO:0007669"/>
    <property type="project" value="InterPro"/>
</dbReference>
<evidence type="ECO:0000256" key="5">
    <source>
        <dbReference type="ARBA" id="ARBA00022840"/>
    </source>
</evidence>
<dbReference type="InterPro" id="IPR003593">
    <property type="entry name" value="AAA+_ATPase"/>
</dbReference>
<dbReference type="SUPFAM" id="SSF52540">
    <property type="entry name" value="P-loop containing nucleoside triphosphate hydrolases"/>
    <property type="match status" value="1"/>
</dbReference>
<name>A0A7X4H0R2_9BURK</name>
<reference evidence="8 9" key="1">
    <citation type="submission" date="2019-12" db="EMBL/GenBank/DDBJ databases">
        <title>Novel species isolated from a subtropical stream in China.</title>
        <authorList>
            <person name="Lu H."/>
        </authorList>
    </citation>
    <scope>NUCLEOTIDE SEQUENCE [LARGE SCALE GENOMIC DNA]</scope>
    <source>
        <strain evidence="8 9">FT134W</strain>
    </source>
</reference>
<comment type="similarity">
    <text evidence="1">Belongs to the ABC transporter superfamily.</text>
</comment>
<protein>
    <submittedName>
        <fullName evidence="8">ATP-binding cassette domain-containing protein</fullName>
    </submittedName>
</protein>
<keyword evidence="5 8" id="KW-0067">ATP-binding</keyword>
<keyword evidence="4" id="KW-0547">Nucleotide-binding</keyword>
<evidence type="ECO:0000256" key="6">
    <source>
        <dbReference type="SAM" id="MobiDB-lite"/>
    </source>
</evidence>
<evidence type="ECO:0000256" key="1">
    <source>
        <dbReference type="ARBA" id="ARBA00005417"/>
    </source>
</evidence>
<feature type="region of interest" description="Disordered" evidence="6">
    <location>
        <begin position="1"/>
        <end position="27"/>
    </location>
</feature>
<proteinExistence type="inferred from homology"/>